<sequence length="174" mass="19303">MRLPRFIGIPIKRGKFLIGSTLPTKKSFLVVEKLFKVHKLLSLSVVGPKGKTLLLTCYIPASLHGSFFEPCFSLPPLRVQNRPIKYSQVVRHRFLIPACKGSNPFTPDYEHPIPLTPVPFPFTPCYLCFVCHLDDLLKSDFLPCLLLAAEESDPSPILLGKAVELMAGLAGTLC</sequence>
<gene>
    <name evidence="1" type="ORF">M9H77_27257</name>
</gene>
<protein>
    <submittedName>
        <fullName evidence="1">Uncharacterized protein</fullName>
    </submittedName>
</protein>
<dbReference type="Proteomes" id="UP001060085">
    <property type="component" value="Linkage Group LG06"/>
</dbReference>
<accession>A0ACC0ACE1</accession>
<evidence type="ECO:0000313" key="1">
    <source>
        <dbReference type="EMBL" id="KAI5658464.1"/>
    </source>
</evidence>
<dbReference type="EMBL" id="CM044706">
    <property type="protein sequence ID" value="KAI5658464.1"/>
    <property type="molecule type" value="Genomic_DNA"/>
</dbReference>
<reference evidence="2" key="1">
    <citation type="journal article" date="2023" name="Nat. Plants">
        <title>Single-cell RNA sequencing provides a high-resolution roadmap for understanding the multicellular compartmentation of specialized metabolism.</title>
        <authorList>
            <person name="Sun S."/>
            <person name="Shen X."/>
            <person name="Li Y."/>
            <person name="Li Y."/>
            <person name="Wang S."/>
            <person name="Li R."/>
            <person name="Zhang H."/>
            <person name="Shen G."/>
            <person name="Guo B."/>
            <person name="Wei J."/>
            <person name="Xu J."/>
            <person name="St-Pierre B."/>
            <person name="Chen S."/>
            <person name="Sun C."/>
        </authorList>
    </citation>
    <scope>NUCLEOTIDE SEQUENCE [LARGE SCALE GENOMIC DNA]</scope>
</reference>
<proteinExistence type="predicted"/>
<keyword evidence="2" id="KW-1185">Reference proteome</keyword>
<name>A0ACC0ACE1_CATRO</name>
<evidence type="ECO:0000313" key="2">
    <source>
        <dbReference type="Proteomes" id="UP001060085"/>
    </source>
</evidence>
<organism evidence="1 2">
    <name type="scientific">Catharanthus roseus</name>
    <name type="common">Madagascar periwinkle</name>
    <name type="synonym">Vinca rosea</name>
    <dbReference type="NCBI Taxonomy" id="4058"/>
    <lineage>
        <taxon>Eukaryota</taxon>
        <taxon>Viridiplantae</taxon>
        <taxon>Streptophyta</taxon>
        <taxon>Embryophyta</taxon>
        <taxon>Tracheophyta</taxon>
        <taxon>Spermatophyta</taxon>
        <taxon>Magnoliopsida</taxon>
        <taxon>eudicotyledons</taxon>
        <taxon>Gunneridae</taxon>
        <taxon>Pentapetalae</taxon>
        <taxon>asterids</taxon>
        <taxon>lamiids</taxon>
        <taxon>Gentianales</taxon>
        <taxon>Apocynaceae</taxon>
        <taxon>Rauvolfioideae</taxon>
        <taxon>Vinceae</taxon>
        <taxon>Catharanthinae</taxon>
        <taxon>Catharanthus</taxon>
    </lineage>
</organism>
<comment type="caution">
    <text evidence="1">The sequence shown here is derived from an EMBL/GenBank/DDBJ whole genome shotgun (WGS) entry which is preliminary data.</text>
</comment>